<feature type="domain" description="DhaL" evidence="5">
    <location>
        <begin position="13"/>
        <end position="210"/>
    </location>
</feature>
<dbReference type="NCBIfam" id="TIGR02365">
    <property type="entry name" value="dha_L_ycgS"/>
    <property type="match status" value="1"/>
</dbReference>
<dbReference type="GO" id="GO:0009401">
    <property type="term" value="P:phosphoenolpyruvate-dependent sugar phosphotransferase system"/>
    <property type="evidence" value="ECO:0007669"/>
    <property type="project" value="InterPro"/>
</dbReference>
<evidence type="ECO:0000256" key="1">
    <source>
        <dbReference type="ARBA" id="ARBA00022679"/>
    </source>
</evidence>
<feature type="compositionally biased region" description="Low complexity" evidence="3">
    <location>
        <begin position="224"/>
        <end position="265"/>
    </location>
</feature>
<dbReference type="Gene3D" id="3.40.50.510">
    <property type="entry name" value="Phosphotransferase system, mannose-type IIA component"/>
    <property type="match status" value="1"/>
</dbReference>
<keyword evidence="1" id="KW-0808">Transferase</keyword>
<dbReference type="Proteomes" id="UP000572528">
    <property type="component" value="Unassembled WGS sequence"/>
</dbReference>
<dbReference type="FunFam" id="1.25.40.340:FF:000002">
    <property type="entry name" value="Dihydroxyacetone kinase, L subunit"/>
    <property type="match status" value="1"/>
</dbReference>
<reference evidence="6 7" key="1">
    <citation type="submission" date="2020-07" db="EMBL/GenBank/DDBJ databases">
        <title>MOT database genomes.</title>
        <authorList>
            <person name="Joseph S."/>
            <person name="Aduse-Opoku J."/>
            <person name="Hashim A."/>
            <person name="Wade W."/>
            <person name="Curtis M."/>
        </authorList>
    </citation>
    <scope>NUCLEOTIDE SEQUENCE [LARGE SCALE GENOMIC DNA]</scope>
    <source>
        <strain evidence="6 7">WMus004</strain>
    </source>
</reference>
<evidence type="ECO:0000259" key="4">
    <source>
        <dbReference type="PROSITE" id="PS51096"/>
    </source>
</evidence>
<dbReference type="Pfam" id="PF02734">
    <property type="entry name" value="Dak2"/>
    <property type="match status" value="1"/>
</dbReference>
<dbReference type="AlphaFoldDB" id="A0A853EH22"/>
<feature type="domain" description="PTS EIIA type-4" evidence="4">
    <location>
        <begin position="278"/>
        <end position="412"/>
    </location>
</feature>
<dbReference type="Pfam" id="PF03610">
    <property type="entry name" value="EIIA-man"/>
    <property type="match status" value="1"/>
</dbReference>
<dbReference type="InterPro" id="IPR004701">
    <property type="entry name" value="PTS_EIIA_man-typ"/>
</dbReference>
<dbReference type="PROSITE" id="PS51480">
    <property type="entry name" value="DHAL"/>
    <property type="match status" value="1"/>
</dbReference>
<evidence type="ECO:0000259" key="5">
    <source>
        <dbReference type="PROSITE" id="PS51480"/>
    </source>
</evidence>
<dbReference type="InterPro" id="IPR036117">
    <property type="entry name" value="DhaL_dom_sf"/>
</dbReference>
<dbReference type="SUPFAM" id="SSF101473">
    <property type="entry name" value="DhaL-like"/>
    <property type="match status" value="1"/>
</dbReference>
<gene>
    <name evidence="6" type="primary">dhaL</name>
    <name evidence="6" type="ORF">HZZ05_02810</name>
</gene>
<dbReference type="SMART" id="SM01120">
    <property type="entry name" value="Dak2"/>
    <property type="match status" value="1"/>
</dbReference>
<dbReference type="GO" id="GO:0019563">
    <property type="term" value="P:glycerol catabolic process"/>
    <property type="evidence" value="ECO:0007669"/>
    <property type="project" value="TreeGrafter"/>
</dbReference>
<feature type="region of interest" description="Disordered" evidence="3">
    <location>
        <begin position="216"/>
        <end position="271"/>
    </location>
</feature>
<dbReference type="Gene3D" id="1.25.40.340">
    <property type="match status" value="1"/>
</dbReference>
<evidence type="ECO:0000313" key="7">
    <source>
        <dbReference type="Proteomes" id="UP000572528"/>
    </source>
</evidence>
<dbReference type="PANTHER" id="PTHR28629:SF4">
    <property type="entry name" value="TRIOKINASE_FMN CYCLASE"/>
    <property type="match status" value="1"/>
</dbReference>
<dbReference type="SUPFAM" id="SSF53062">
    <property type="entry name" value="PTS system fructose IIA component-like"/>
    <property type="match status" value="1"/>
</dbReference>
<evidence type="ECO:0000256" key="2">
    <source>
        <dbReference type="ARBA" id="ARBA00022777"/>
    </source>
</evidence>
<organism evidence="6 7">
    <name type="scientific">Actinomyces bowdenii</name>
    <dbReference type="NCBI Taxonomy" id="131109"/>
    <lineage>
        <taxon>Bacteria</taxon>
        <taxon>Bacillati</taxon>
        <taxon>Actinomycetota</taxon>
        <taxon>Actinomycetes</taxon>
        <taxon>Actinomycetales</taxon>
        <taxon>Actinomycetaceae</taxon>
        <taxon>Actinomyces</taxon>
    </lineage>
</organism>
<keyword evidence="2 6" id="KW-0418">Kinase</keyword>
<dbReference type="GO" id="GO:0005829">
    <property type="term" value="C:cytosol"/>
    <property type="evidence" value="ECO:0007669"/>
    <property type="project" value="TreeGrafter"/>
</dbReference>
<dbReference type="InterPro" id="IPR036662">
    <property type="entry name" value="PTS_EIIA_man-typ_sf"/>
</dbReference>
<evidence type="ECO:0000313" key="6">
    <source>
        <dbReference type="EMBL" id="NYS68464.1"/>
    </source>
</evidence>
<name>A0A853EH22_9ACTO</name>
<dbReference type="InterPro" id="IPR004007">
    <property type="entry name" value="DhaL_dom"/>
</dbReference>
<dbReference type="PANTHER" id="PTHR28629">
    <property type="entry name" value="TRIOKINASE/FMN CYCLASE"/>
    <property type="match status" value="1"/>
</dbReference>
<dbReference type="GO" id="GO:0004371">
    <property type="term" value="F:glycerone kinase activity"/>
    <property type="evidence" value="ECO:0007669"/>
    <property type="project" value="InterPro"/>
</dbReference>
<dbReference type="InterPro" id="IPR012737">
    <property type="entry name" value="DhaK_L_YcgS"/>
</dbReference>
<evidence type="ECO:0000256" key="3">
    <source>
        <dbReference type="SAM" id="MobiDB-lite"/>
    </source>
</evidence>
<sequence>MSRAPGIEELGAAELRAWLHECSALVGAHAEELTALDAAIGDADHGANMKRGLSAVEAVLEAGSFETIGALLKKAGMTLVSTVGGASGPLYGTFFMRMGAAAGATTALDAQGLAQAMAAGVEGIAARGRATTGEKTMLDAWSPALEALGSHPEDLVAATAAAARAAEEGRQATEAMIATKGRASYLAERSVGHIDPGAASTALILQALAQVVAGGSAGDGGTGTAAQGAPAPGAGADEGAAATGAAASPQQDAADAPEAVPATPAQESAARTTTAPAAVGIVLVSHSRALAQAAADLATGLVAGLDVVVEIAAGLPDGGLGTDGAAVAAAITRVAQGRGGTGVLVLADLGSAIMSAEAALEQLEESVAARTRISAAPFIEGLVGAYAAAGIGRDLEAVAAEALTASAAKEAQVGAS</sequence>
<dbReference type="GO" id="GO:0016020">
    <property type="term" value="C:membrane"/>
    <property type="evidence" value="ECO:0007669"/>
    <property type="project" value="InterPro"/>
</dbReference>
<proteinExistence type="predicted"/>
<accession>A0A853EH22</accession>
<dbReference type="PROSITE" id="PS51096">
    <property type="entry name" value="PTS_EIIA_TYPE_4"/>
    <property type="match status" value="1"/>
</dbReference>
<protein>
    <submittedName>
        <fullName evidence="6">Dihydroxyacetone kinase subunit L</fullName>
    </submittedName>
</protein>
<comment type="caution">
    <text evidence="6">The sequence shown here is derived from an EMBL/GenBank/DDBJ whole genome shotgun (WGS) entry which is preliminary data.</text>
</comment>
<dbReference type="EMBL" id="JACBXV010000019">
    <property type="protein sequence ID" value="NYS68464.1"/>
    <property type="molecule type" value="Genomic_DNA"/>
</dbReference>
<dbReference type="InterPro" id="IPR050861">
    <property type="entry name" value="Dihydroxyacetone_Kinase"/>
</dbReference>